<accession>A0A484L6T7</accession>
<dbReference type="GO" id="GO:0016020">
    <property type="term" value="C:membrane"/>
    <property type="evidence" value="ECO:0007669"/>
    <property type="project" value="UniProtKB-SubCell"/>
</dbReference>
<keyword evidence="5" id="KW-0472">Membrane</keyword>
<evidence type="ECO:0000313" key="9">
    <source>
        <dbReference type="Proteomes" id="UP000595140"/>
    </source>
</evidence>
<keyword evidence="9" id="KW-1185">Reference proteome</keyword>
<dbReference type="Gene3D" id="3.80.10.10">
    <property type="entry name" value="Ribonuclease Inhibitor"/>
    <property type="match status" value="1"/>
</dbReference>
<evidence type="ECO:0000256" key="2">
    <source>
        <dbReference type="ARBA" id="ARBA00022614"/>
    </source>
</evidence>
<feature type="domain" description="Leucine-rich repeat-containing N-terminal plant-type" evidence="7">
    <location>
        <begin position="62"/>
        <end position="77"/>
    </location>
</feature>
<dbReference type="SUPFAM" id="SSF52058">
    <property type="entry name" value="L domain-like"/>
    <property type="match status" value="1"/>
</dbReference>
<dbReference type="FunFam" id="3.80.10.10:FF:000400">
    <property type="entry name" value="Nuclear pore complex protein NUP107"/>
    <property type="match status" value="1"/>
</dbReference>
<dbReference type="Pfam" id="PF12799">
    <property type="entry name" value="LRR_4"/>
    <property type="match status" value="1"/>
</dbReference>
<organism evidence="8 9">
    <name type="scientific">Cuscuta campestris</name>
    <dbReference type="NCBI Taxonomy" id="132261"/>
    <lineage>
        <taxon>Eukaryota</taxon>
        <taxon>Viridiplantae</taxon>
        <taxon>Streptophyta</taxon>
        <taxon>Embryophyta</taxon>
        <taxon>Tracheophyta</taxon>
        <taxon>Spermatophyta</taxon>
        <taxon>Magnoliopsida</taxon>
        <taxon>eudicotyledons</taxon>
        <taxon>Gunneridae</taxon>
        <taxon>Pentapetalae</taxon>
        <taxon>asterids</taxon>
        <taxon>lamiids</taxon>
        <taxon>Solanales</taxon>
        <taxon>Convolvulaceae</taxon>
        <taxon>Cuscuteae</taxon>
        <taxon>Cuscuta</taxon>
        <taxon>Cuscuta subgen. Grammica</taxon>
        <taxon>Cuscuta sect. Cleistogrammica</taxon>
    </lineage>
</organism>
<reference evidence="8 9" key="1">
    <citation type="submission" date="2018-04" db="EMBL/GenBank/DDBJ databases">
        <authorList>
            <person name="Vogel A."/>
        </authorList>
    </citation>
    <scope>NUCLEOTIDE SEQUENCE [LARGE SCALE GENOMIC DNA]</scope>
</reference>
<evidence type="ECO:0000256" key="1">
    <source>
        <dbReference type="ARBA" id="ARBA00004370"/>
    </source>
</evidence>
<dbReference type="InterPro" id="IPR032675">
    <property type="entry name" value="LRR_dom_sf"/>
</dbReference>
<dbReference type="OrthoDB" id="511504at2759"/>
<comment type="subcellular location">
    <subcellularLocation>
        <location evidence="1">Membrane</location>
    </subcellularLocation>
</comment>
<feature type="chain" id="PRO_5019811024" description="Leucine-rich repeat-containing N-terminal plant-type domain-containing protein" evidence="6">
    <location>
        <begin position="21"/>
        <end position="189"/>
    </location>
</feature>
<dbReference type="PANTHER" id="PTHR47988">
    <property type="entry name" value="SOMATIC EMBRYOGENESIS RECEPTOR KINASE 1"/>
    <property type="match status" value="1"/>
</dbReference>
<dbReference type="InterPro" id="IPR013210">
    <property type="entry name" value="LRR_N_plant-typ"/>
</dbReference>
<gene>
    <name evidence="8" type="ORF">CCAM_LOCUS13838</name>
</gene>
<dbReference type="EMBL" id="OOIL02001115">
    <property type="protein sequence ID" value="VFQ72062.1"/>
    <property type="molecule type" value="Genomic_DNA"/>
</dbReference>
<keyword evidence="3 6" id="KW-0732">Signal</keyword>
<feature type="domain" description="Leucine-rich repeat-containing N-terminal plant-type" evidence="7">
    <location>
        <begin position="24"/>
        <end position="53"/>
    </location>
</feature>
<evidence type="ECO:0000313" key="8">
    <source>
        <dbReference type="EMBL" id="VFQ72062.1"/>
    </source>
</evidence>
<dbReference type="Pfam" id="PF08263">
    <property type="entry name" value="LRRNT_2"/>
    <property type="match status" value="2"/>
</dbReference>
<feature type="signal peptide" evidence="6">
    <location>
        <begin position="1"/>
        <end position="20"/>
    </location>
</feature>
<sequence length="189" mass="20971">MAIFILSSMFLLFQLQLSESYEHTQGDALIALKNSLRDPMGALESWQPSNPNDPFSTPAYYPCGERDGISWFHITCDGDSVMRIDLGNYSLSGQLPGDLQYLPKLQYLSLYENNIRGEIPPELGELTNLISLQLSDNNLSGSIPSTLSKCTKLRFVMLQNNRLNGTIAPSLAMFNAVQRFVGQLSKSDG</sequence>
<protein>
    <recommendedName>
        <fullName evidence="7">Leucine-rich repeat-containing N-terminal plant-type domain-containing protein</fullName>
    </recommendedName>
</protein>
<proteinExistence type="predicted"/>
<keyword evidence="4" id="KW-0677">Repeat</keyword>
<evidence type="ECO:0000256" key="6">
    <source>
        <dbReference type="SAM" id="SignalP"/>
    </source>
</evidence>
<name>A0A484L6T7_9ASTE</name>
<evidence type="ECO:0000256" key="3">
    <source>
        <dbReference type="ARBA" id="ARBA00022729"/>
    </source>
</evidence>
<evidence type="ECO:0000259" key="7">
    <source>
        <dbReference type="Pfam" id="PF08263"/>
    </source>
</evidence>
<dbReference type="AlphaFoldDB" id="A0A484L6T7"/>
<evidence type="ECO:0000256" key="5">
    <source>
        <dbReference type="ARBA" id="ARBA00023136"/>
    </source>
</evidence>
<dbReference type="Proteomes" id="UP000595140">
    <property type="component" value="Unassembled WGS sequence"/>
</dbReference>
<evidence type="ECO:0000256" key="4">
    <source>
        <dbReference type="ARBA" id="ARBA00022737"/>
    </source>
</evidence>
<dbReference type="InterPro" id="IPR025875">
    <property type="entry name" value="Leu-rich_rpt_4"/>
</dbReference>
<keyword evidence="2" id="KW-0433">Leucine-rich repeat</keyword>